<dbReference type="Pfam" id="PF25954">
    <property type="entry name" value="Beta-barrel_RND_2"/>
    <property type="match status" value="1"/>
</dbReference>
<comment type="caution">
    <text evidence="8">The sequence shown here is derived from an EMBL/GenBank/DDBJ whole genome shotgun (WGS) entry which is preliminary data.</text>
</comment>
<evidence type="ECO:0000313" key="8">
    <source>
        <dbReference type="EMBL" id="MBA2224621.1"/>
    </source>
</evidence>
<protein>
    <submittedName>
        <fullName evidence="8">Efflux RND transporter periplasmic adaptor subunit</fullName>
    </submittedName>
</protein>
<organism evidence="8 9">
    <name type="scientific">Thermogemmata fonticola</name>
    <dbReference type="NCBI Taxonomy" id="2755323"/>
    <lineage>
        <taxon>Bacteria</taxon>
        <taxon>Pseudomonadati</taxon>
        <taxon>Planctomycetota</taxon>
        <taxon>Planctomycetia</taxon>
        <taxon>Gemmatales</taxon>
        <taxon>Gemmataceae</taxon>
        <taxon>Thermogemmata</taxon>
    </lineage>
</organism>
<dbReference type="PANTHER" id="PTHR30097">
    <property type="entry name" value="CATION EFFLUX SYSTEM PROTEIN CUSB"/>
    <property type="match status" value="1"/>
</dbReference>
<dbReference type="Gene3D" id="2.40.420.20">
    <property type="match status" value="1"/>
</dbReference>
<dbReference type="GO" id="GO:0030313">
    <property type="term" value="C:cell envelope"/>
    <property type="evidence" value="ECO:0007669"/>
    <property type="project" value="TreeGrafter"/>
</dbReference>
<sequence>MSQYQTEGDRPPLRGDDASPQPSPGNDPAALAQATAARKSGPGWHRSLWWLRVPLARLRFVAILTILGLVMVYWDTLAAYYAKWTRPPVTEADAASGDYEWYCPMHPNVVRDNPREKCPICFMPLSRRFKGSDSAVALPPGVVHRVQISPYRLVLAGVRTSTAAYVPLTKTIRTIGFVEFNERDVKQVTARVKGRVDRLFVSETGRMVHAGEDLALVYSPELLVTVHNLLDARRLGNSLLEQNARERLSLWGIDREQMDALLRKGQAETHLRIRSPLTGHVIRKYVREGQYIEEGTPLYDVADLSTVWIEAQVYEDDIPFLPPQEAFHTPIPSADATLPVRVQTTATGVEQFIGTLAFIHPHLNADTRTLTVRAELPNPQHRLRPGTTATVELRIPPLRVPILRRRFEHSWAYATGVSLSAAGVFSAAAASWGALMEAAGQRLLLTQGYVLAVPESAVIDTGQQKLVYRQVESTVFEAVVVTLGPRMEDPSGAPRYPVLGGLQSGDIVASNGAFLIDAETRLNPATASTYFGGSGLNRAGTGQPPVRPSTPRDEDAEIAANLQSLPPADRQAAQQQGYCPIQRISRLGSMGPPLKIQLQGETLFLCCEGCEREARAHPEETLHIVEQLRRGLRPPLPAK</sequence>
<evidence type="ECO:0000256" key="3">
    <source>
        <dbReference type="SAM" id="Phobius"/>
    </source>
</evidence>
<keyword evidence="9" id="KW-1185">Reference proteome</keyword>
<dbReference type="GO" id="GO:0046872">
    <property type="term" value="F:metal ion binding"/>
    <property type="evidence" value="ECO:0007669"/>
    <property type="project" value="InterPro"/>
</dbReference>
<keyword evidence="3" id="KW-0812">Transmembrane</keyword>
<feature type="transmembrane region" description="Helical" evidence="3">
    <location>
        <begin position="56"/>
        <end position="74"/>
    </location>
</feature>
<dbReference type="Pfam" id="PF25919">
    <property type="entry name" value="BSH_CusB"/>
    <property type="match status" value="1"/>
</dbReference>
<feature type="region of interest" description="Disordered" evidence="2">
    <location>
        <begin position="533"/>
        <end position="552"/>
    </location>
</feature>
<evidence type="ECO:0000256" key="1">
    <source>
        <dbReference type="ARBA" id="ARBA00022448"/>
    </source>
</evidence>
<dbReference type="GO" id="GO:0060003">
    <property type="term" value="P:copper ion export"/>
    <property type="evidence" value="ECO:0007669"/>
    <property type="project" value="TreeGrafter"/>
</dbReference>
<dbReference type="InterPro" id="IPR045800">
    <property type="entry name" value="HMBD"/>
</dbReference>
<gene>
    <name evidence="8" type="ORF">H0921_00420</name>
</gene>
<dbReference type="AlphaFoldDB" id="A0A7V8VAT3"/>
<keyword evidence="3" id="KW-1133">Transmembrane helix</keyword>
<dbReference type="Proteomes" id="UP000542342">
    <property type="component" value="Unassembled WGS sequence"/>
</dbReference>
<dbReference type="EMBL" id="JACEFB010000001">
    <property type="protein sequence ID" value="MBA2224621.1"/>
    <property type="molecule type" value="Genomic_DNA"/>
</dbReference>
<evidence type="ECO:0000259" key="5">
    <source>
        <dbReference type="Pfam" id="PF25869"/>
    </source>
</evidence>
<reference evidence="8 9" key="1">
    <citation type="submission" date="2020-07" db="EMBL/GenBank/DDBJ databases">
        <title>Thermogemmata thermophila gen. nov., sp. nov., a novel moderate thermophilic planctomycete from a Kamchatka hot spring.</title>
        <authorList>
            <person name="Elcheninov A.G."/>
            <person name="Podosokorskaya O.A."/>
            <person name="Kovaleva O.L."/>
            <person name="Novikov A."/>
            <person name="Bonch-Osmolovskaya E.A."/>
            <person name="Toshchakov S.V."/>
            <person name="Kublanov I.V."/>
        </authorList>
    </citation>
    <scope>NUCLEOTIDE SEQUENCE [LARGE SCALE GENOMIC DNA]</scope>
    <source>
        <strain evidence="8 9">2918</strain>
    </source>
</reference>
<feature type="domain" description="CusB-like beta-barrel" evidence="7">
    <location>
        <begin position="306"/>
        <end position="394"/>
    </location>
</feature>
<dbReference type="GO" id="GO:0015679">
    <property type="term" value="P:plasma membrane copper ion transport"/>
    <property type="evidence" value="ECO:0007669"/>
    <property type="project" value="TreeGrafter"/>
</dbReference>
<evidence type="ECO:0000259" key="4">
    <source>
        <dbReference type="Pfam" id="PF19335"/>
    </source>
</evidence>
<dbReference type="InterPro" id="IPR058790">
    <property type="entry name" value="BSH_CusB"/>
</dbReference>
<dbReference type="Gene3D" id="2.40.30.170">
    <property type="match status" value="1"/>
</dbReference>
<feature type="compositionally biased region" description="Basic and acidic residues" evidence="2">
    <location>
        <begin position="7"/>
        <end position="17"/>
    </location>
</feature>
<name>A0A7V8VAT3_9BACT</name>
<evidence type="ECO:0000313" key="9">
    <source>
        <dbReference type="Proteomes" id="UP000542342"/>
    </source>
</evidence>
<dbReference type="PANTHER" id="PTHR30097:SF15">
    <property type="entry name" value="CATION EFFLUX SYSTEM PROTEIN CUSB"/>
    <property type="match status" value="1"/>
</dbReference>
<evidence type="ECO:0000259" key="6">
    <source>
        <dbReference type="Pfam" id="PF25919"/>
    </source>
</evidence>
<keyword evidence="3" id="KW-0472">Membrane</keyword>
<feature type="domain" description="Heavy metal binding" evidence="4">
    <location>
        <begin position="101"/>
        <end position="121"/>
    </location>
</feature>
<feature type="domain" description="CusB-like three alpha-helical bundle" evidence="5">
    <location>
        <begin position="229"/>
        <end position="269"/>
    </location>
</feature>
<dbReference type="RefSeq" id="WP_194536060.1">
    <property type="nucleotide sequence ID" value="NZ_JACEFB010000001.1"/>
</dbReference>
<feature type="domain" description="CusB-like barrel-sandwich hybrid" evidence="6">
    <location>
        <begin position="185"/>
        <end position="301"/>
    </location>
</feature>
<accession>A0A7V8VAT3</accession>
<keyword evidence="1" id="KW-0813">Transport</keyword>
<dbReference type="InterPro" id="IPR051909">
    <property type="entry name" value="MFP_Cation_Efflux"/>
</dbReference>
<feature type="region of interest" description="Disordered" evidence="2">
    <location>
        <begin position="1"/>
        <end position="31"/>
    </location>
</feature>
<dbReference type="Pfam" id="PF19335">
    <property type="entry name" value="HMBD"/>
    <property type="match status" value="1"/>
</dbReference>
<dbReference type="Pfam" id="PF25869">
    <property type="entry name" value="3HB_CusB"/>
    <property type="match status" value="1"/>
</dbReference>
<dbReference type="InterPro" id="IPR058792">
    <property type="entry name" value="Beta-barrel_RND_2"/>
</dbReference>
<evidence type="ECO:0000256" key="2">
    <source>
        <dbReference type="SAM" id="MobiDB-lite"/>
    </source>
</evidence>
<proteinExistence type="predicted"/>
<dbReference type="InterPro" id="IPR058791">
    <property type="entry name" value="3HB_CusB"/>
</dbReference>
<dbReference type="SUPFAM" id="SSF111369">
    <property type="entry name" value="HlyD-like secretion proteins"/>
    <property type="match status" value="1"/>
</dbReference>
<evidence type="ECO:0000259" key="7">
    <source>
        <dbReference type="Pfam" id="PF25954"/>
    </source>
</evidence>